<dbReference type="GO" id="GO:0016020">
    <property type="term" value="C:membrane"/>
    <property type="evidence" value="ECO:0007669"/>
    <property type="project" value="InterPro"/>
</dbReference>
<evidence type="ECO:0000256" key="6">
    <source>
        <dbReference type="ARBA" id="ARBA00023002"/>
    </source>
</evidence>
<sequence length="588" mass="64071">MEACHCTTILLKAALFLHYCLLLPSIYLADSSPPPDPVRCSSGTSNCTITNAYGVFPDRSTCSARNVAYPTTEQELLAVVAQAAASKRKMKVATRYSHSIPKLACPGGDDGLIISTRRLDRVVRADVEAMTITVESGVVLEDLIKAAAAAGMALPYTPYWWGLTIGGLLSTGAHGSTLWGKGSAVHEQVVGMRLVTPASAAEGFAKVREVKVEEPELDAVKVSLGVLGVISQVTLSLQPLFKRSITFSNRHDDDLAEMAVAFGNQHEFADIAWHPGHRRALYRIDDRVPSNTSGNGLFNFIGFRPTASLLIEANRLVEETLDATGDAGGKCLDSKLTTSTIALAGYGLTNDYLLFTGYPVVGFQNKIQASGGCIHGSEDSGLLRACPWDSRLKGEFFHQTTVSIGLSRVKDFIHDVQKLRDMNPKALCGVELYDGILMRYVKASTAFLGKQEDAIDFDITYYRSRDPMATRLYEDVVEEIEQMALSKYGGLPHWGKNRNLAFDGVVNKYAKAKEFMRVKEVYDAEALFSSEWSDQVLGLKGSASIVKEGCALEGLCICSEDIHCAPGKGYYCRPGKVYKDARVCTRIP</sequence>
<dbReference type="FunFam" id="3.30.70.2520:FF:000003">
    <property type="entry name" value="L-gulonolactone oxidase 2"/>
    <property type="match status" value="1"/>
</dbReference>
<dbReference type="InterPro" id="IPR016169">
    <property type="entry name" value="FAD-bd_PCMH_sub2"/>
</dbReference>
<evidence type="ECO:0000256" key="5">
    <source>
        <dbReference type="ARBA" id="ARBA00022729"/>
    </source>
</evidence>
<comment type="catalytic activity">
    <reaction evidence="7">
        <text>L-gulono-1,4-lactone + O2 = L-ascorbate + H2O2 + H(+)</text>
        <dbReference type="Rhea" id="RHEA:32363"/>
        <dbReference type="ChEBI" id="CHEBI:15378"/>
        <dbReference type="ChEBI" id="CHEBI:15379"/>
        <dbReference type="ChEBI" id="CHEBI:16240"/>
        <dbReference type="ChEBI" id="CHEBI:17587"/>
        <dbReference type="ChEBI" id="CHEBI:38290"/>
        <dbReference type="EC" id="1.1.3.8"/>
    </reaction>
</comment>
<dbReference type="Pfam" id="PF22906">
    <property type="entry name" value="GULLO2-like_3rd"/>
    <property type="match status" value="1"/>
</dbReference>
<dbReference type="AlphaFoldDB" id="A0AAQ3JMZ2"/>
<keyword evidence="11" id="KW-1185">Reference proteome</keyword>
<evidence type="ECO:0000313" key="11">
    <source>
        <dbReference type="Proteomes" id="UP001327560"/>
    </source>
</evidence>
<dbReference type="InterPro" id="IPR055154">
    <property type="entry name" value="GULLO2-like_C"/>
</dbReference>
<evidence type="ECO:0000256" key="1">
    <source>
        <dbReference type="ARBA" id="ARBA00005147"/>
    </source>
</evidence>
<evidence type="ECO:0000259" key="9">
    <source>
        <dbReference type="PROSITE" id="PS51387"/>
    </source>
</evidence>
<dbReference type="InterPro" id="IPR050432">
    <property type="entry name" value="FAD-linked_Oxidoreductases_BP"/>
</dbReference>
<dbReference type="Pfam" id="PF04030">
    <property type="entry name" value="ALO"/>
    <property type="match status" value="1"/>
</dbReference>
<dbReference type="PANTHER" id="PTHR13878">
    <property type="entry name" value="GULONOLACTONE OXIDASE"/>
    <property type="match status" value="1"/>
</dbReference>
<feature type="chain" id="PRO_5042817013" description="L-gulonolactone oxidase" evidence="8">
    <location>
        <begin position="32"/>
        <end position="588"/>
    </location>
</feature>
<evidence type="ECO:0000256" key="7">
    <source>
        <dbReference type="ARBA" id="ARBA00048083"/>
    </source>
</evidence>
<accession>A0AAQ3JMZ2</accession>
<dbReference type="Gene3D" id="3.30.70.2520">
    <property type="match status" value="1"/>
</dbReference>
<gene>
    <name evidence="10" type="ORF">Cni_G01608</name>
</gene>
<dbReference type="PROSITE" id="PS51387">
    <property type="entry name" value="FAD_PCMH"/>
    <property type="match status" value="1"/>
</dbReference>
<keyword evidence="6" id="KW-0560">Oxidoreductase</keyword>
<organism evidence="10 11">
    <name type="scientific">Canna indica</name>
    <name type="common">Indian-shot</name>
    <dbReference type="NCBI Taxonomy" id="4628"/>
    <lineage>
        <taxon>Eukaryota</taxon>
        <taxon>Viridiplantae</taxon>
        <taxon>Streptophyta</taxon>
        <taxon>Embryophyta</taxon>
        <taxon>Tracheophyta</taxon>
        <taxon>Spermatophyta</taxon>
        <taxon>Magnoliopsida</taxon>
        <taxon>Liliopsida</taxon>
        <taxon>Zingiberales</taxon>
        <taxon>Cannaceae</taxon>
        <taxon>Canna</taxon>
    </lineage>
</organism>
<dbReference type="SUPFAM" id="SSF56176">
    <property type="entry name" value="FAD-binding/transporter-associated domain-like"/>
    <property type="match status" value="1"/>
</dbReference>
<dbReference type="InterPro" id="IPR006094">
    <property type="entry name" value="Oxid_FAD_bind_N"/>
</dbReference>
<comment type="pathway">
    <text evidence="1">Cofactor biosynthesis; L-ascorbate biosynthesis.</text>
</comment>
<dbReference type="Proteomes" id="UP001327560">
    <property type="component" value="Chromosome 1"/>
</dbReference>
<evidence type="ECO:0000313" key="10">
    <source>
        <dbReference type="EMBL" id="WOK92916.1"/>
    </source>
</evidence>
<dbReference type="InterPro" id="IPR036318">
    <property type="entry name" value="FAD-bd_PCMH-like_sf"/>
</dbReference>
<evidence type="ECO:0000256" key="8">
    <source>
        <dbReference type="SAM" id="SignalP"/>
    </source>
</evidence>
<evidence type="ECO:0000256" key="2">
    <source>
        <dbReference type="ARBA" id="ARBA00005466"/>
    </source>
</evidence>
<dbReference type="PANTHER" id="PTHR13878:SF67">
    <property type="entry name" value="L-GULONOLACTONE OXIDASE 5"/>
    <property type="match status" value="1"/>
</dbReference>
<keyword evidence="4" id="KW-0060">Ascorbate biosynthesis</keyword>
<dbReference type="GO" id="GO:0071949">
    <property type="term" value="F:FAD binding"/>
    <property type="evidence" value="ECO:0007669"/>
    <property type="project" value="InterPro"/>
</dbReference>
<dbReference type="Gene3D" id="3.30.465.10">
    <property type="match status" value="1"/>
</dbReference>
<dbReference type="InterPro" id="IPR016166">
    <property type="entry name" value="FAD-bd_PCMH"/>
</dbReference>
<name>A0AAQ3JMZ2_9LILI</name>
<dbReference type="EMBL" id="CP136890">
    <property type="protein sequence ID" value="WOK92916.1"/>
    <property type="molecule type" value="Genomic_DNA"/>
</dbReference>
<evidence type="ECO:0000256" key="3">
    <source>
        <dbReference type="ARBA" id="ARBA00013121"/>
    </source>
</evidence>
<dbReference type="InterPro" id="IPR007173">
    <property type="entry name" value="ALO_C"/>
</dbReference>
<feature type="signal peptide" evidence="8">
    <location>
        <begin position="1"/>
        <end position="31"/>
    </location>
</feature>
<dbReference type="FunFam" id="3.30.465.10:FF:000033">
    <property type="entry name" value="L-gulonolactone oxidase 5"/>
    <property type="match status" value="1"/>
</dbReference>
<evidence type="ECO:0000256" key="4">
    <source>
        <dbReference type="ARBA" id="ARBA00022644"/>
    </source>
</evidence>
<dbReference type="GO" id="GO:0003885">
    <property type="term" value="F:D-arabinono-1,4-lactone oxidase activity"/>
    <property type="evidence" value="ECO:0007669"/>
    <property type="project" value="InterPro"/>
</dbReference>
<feature type="domain" description="FAD-binding PCMH-type" evidence="9">
    <location>
        <begin position="60"/>
        <end position="240"/>
    </location>
</feature>
<keyword evidence="5 8" id="KW-0732">Signal</keyword>
<dbReference type="NCBIfam" id="TIGR01677">
    <property type="entry name" value="pln_FAD_oxido"/>
    <property type="match status" value="1"/>
</dbReference>
<dbReference type="Pfam" id="PF01565">
    <property type="entry name" value="FAD_binding_4"/>
    <property type="match status" value="1"/>
</dbReference>
<dbReference type="GO" id="GO:0050105">
    <property type="term" value="F:L-gulonolactone oxidase activity"/>
    <property type="evidence" value="ECO:0007669"/>
    <property type="project" value="UniProtKB-EC"/>
</dbReference>
<proteinExistence type="inferred from homology"/>
<comment type="similarity">
    <text evidence="2">Belongs to the oxygen-dependent FAD-linked oxidoreductase family.</text>
</comment>
<dbReference type="InterPro" id="IPR010030">
    <property type="entry name" value="GULO_Plant"/>
</dbReference>
<protein>
    <recommendedName>
        <fullName evidence="3">L-gulonolactone oxidase</fullName>
        <ecNumber evidence="3">1.1.3.8</ecNumber>
    </recommendedName>
</protein>
<reference evidence="10 11" key="1">
    <citation type="submission" date="2023-10" db="EMBL/GenBank/DDBJ databases">
        <title>Chromosome-scale genome assembly provides insights into flower coloration mechanisms of Canna indica.</title>
        <authorList>
            <person name="Li C."/>
        </authorList>
    </citation>
    <scope>NUCLEOTIDE SEQUENCE [LARGE SCALE GENOMIC DNA]</scope>
    <source>
        <tissue evidence="10">Flower</tissue>
    </source>
</reference>
<dbReference type="GO" id="GO:0019853">
    <property type="term" value="P:L-ascorbic acid biosynthetic process"/>
    <property type="evidence" value="ECO:0007669"/>
    <property type="project" value="UniProtKB-KW"/>
</dbReference>
<dbReference type="EC" id="1.1.3.8" evidence="3"/>